<comment type="caution">
    <text evidence="12">The sequence shown here is derived from an EMBL/GenBank/DDBJ whole genome shotgun (WGS) entry which is preliminary data.</text>
</comment>
<dbReference type="InterPro" id="IPR005148">
    <property type="entry name" value="Arg-tRNA-synth_N"/>
</dbReference>
<dbReference type="PANTHER" id="PTHR11956:SF5">
    <property type="entry name" value="ARGININE--TRNA LIGASE, CYTOPLASMIC"/>
    <property type="match status" value="1"/>
</dbReference>
<keyword evidence="5 8" id="KW-0648">Protein biosynthesis</keyword>
<gene>
    <name evidence="8" type="primary">argS</name>
    <name evidence="12" type="ORF">AN963_11985</name>
</gene>
<dbReference type="EC" id="6.1.1.19" evidence="8"/>
<evidence type="ECO:0000313" key="13">
    <source>
        <dbReference type="Proteomes" id="UP000051063"/>
    </source>
</evidence>
<dbReference type="EMBL" id="LJJB01000010">
    <property type="protein sequence ID" value="KQL45763.1"/>
    <property type="molecule type" value="Genomic_DNA"/>
</dbReference>
<dbReference type="SUPFAM" id="SSF55190">
    <property type="entry name" value="Arginyl-tRNA synthetase (ArgRS), N-terminal 'additional' domain"/>
    <property type="match status" value="1"/>
</dbReference>
<dbReference type="Proteomes" id="UP000051063">
    <property type="component" value="Unassembled WGS sequence"/>
</dbReference>
<dbReference type="InterPro" id="IPR035684">
    <property type="entry name" value="ArgRS_core"/>
</dbReference>
<evidence type="ECO:0000256" key="3">
    <source>
        <dbReference type="ARBA" id="ARBA00022741"/>
    </source>
</evidence>
<dbReference type="InterPro" id="IPR036695">
    <property type="entry name" value="Arg-tRNA-synth_N_sf"/>
</dbReference>
<evidence type="ECO:0000259" key="11">
    <source>
        <dbReference type="SMART" id="SM01016"/>
    </source>
</evidence>
<dbReference type="Pfam" id="PF00750">
    <property type="entry name" value="tRNA-synt_1d"/>
    <property type="match status" value="1"/>
</dbReference>
<dbReference type="NCBIfam" id="NF002447">
    <property type="entry name" value="PRK01611.3-4"/>
    <property type="match status" value="1"/>
</dbReference>
<evidence type="ECO:0000259" key="10">
    <source>
        <dbReference type="SMART" id="SM00836"/>
    </source>
</evidence>
<dbReference type="Gene3D" id="3.40.50.620">
    <property type="entry name" value="HUPs"/>
    <property type="match status" value="1"/>
</dbReference>
<comment type="catalytic activity">
    <reaction evidence="7 8">
        <text>tRNA(Arg) + L-arginine + ATP = L-arginyl-tRNA(Arg) + AMP + diphosphate</text>
        <dbReference type="Rhea" id="RHEA:20301"/>
        <dbReference type="Rhea" id="RHEA-COMP:9658"/>
        <dbReference type="Rhea" id="RHEA-COMP:9673"/>
        <dbReference type="ChEBI" id="CHEBI:30616"/>
        <dbReference type="ChEBI" id="CHEBI:32682"/>
        <dbReference type="ChEBI" id="CHEBI:33019"/>
        <dbReference type="ChEBI" id="CHEBI:78442"/>
        <dbReference type="ChEBI" id="CHEBI:78513"/>
        <dbReference type="ChEBI" id="CHEBI:456215"/>
        <dbReference type="EC" id="6.1.1.19"/>
    </reaction>
</comment>
<dbReference type="Gene3D" id="1.10.730.10">
    <property type="entry name" value="Isoleucyl-tRNA Synthetase, Domain 1"/>
    <property type="match status" value="1"/>
</dbReference>
<dbReference type="PRINTS" id="PR01038">
    <property type="entry name" value="TRNASYNTHARG"/>
</dbReference>
<dbReference type="Pfam" id="PF05746">
    <property type="entry name" value="DALR_1"/>
    <property type="match status" value="1"/>
</dbReference>
<reference evidence="12 13" key="1">
    <citation type="submission" date="2015-09" db="EMBL/GenBank/DDBJ databases">
        <title>Genome sequencing project for genomic taxonomy and phylogenomics of Bacillus-like bacteria.</title>
        <authorList>
            <person name="Liu B."/>
            <person name="Wang J."/>
            <person name="Zhu Y."/>
            <person name="Liu G."/>
            <person name="Chen Q."/>
            <person name="Chen Z."/>
            <person name="Lan J."/>
            <person name="Che J."/>
            <person name="Ge C."/>
            <person name="Shi H."/>
            <person name="Pan Z."/>
            <person name="Liu X."/>
        </authorList>
    </citation>
    <scope>NUCLEOTIDE SEQUENCE [LARGE SCALE GENOMIC DNA]</scope>
    <source>
        <strain evidence="12 13">DSM 8552</strain>
    </source>
</reference>
<evidence type="ECO:0000256" key="2">
    <source>
        <dbReference type="ARBA" id="ARBA00022598"/>
    </source>
</evidence>
<evidence type="ECO:0000256" key="6">
    <source>
        <dbReference type="ARBA" id="ARBA00023146"/>
    </source>
</evidence>
<keyword evidence="6 8" id="KW-0030">Aminoacyl-tRNA synthetase</keyword>
<evidence type="ECO:0000313" key="12">
    <source>
        <dbReference type="EMBL" id="KQL45763.1"/>
    </source>
</evidence>
<dbReference type="SUPFAM" id="SSF52374">
    <property type="entry name" value="Nucleotidylyl transferase"/>
    <property type="match status" value="1"/>
</dbReference>
<dbReference type="HAMAP" id="MF_00123">
    <property type="entry name" value="Arg_tRNA_synth"/>
    <property type="match status" value="1"/>
</dbReference>
<evidence type="ECO:0000256" key="9">
    <source>
        <dbReference type="RuleBase" id="RU363038"/>
    </source>
</evidence>
<dbReference type="Gene3D" id="3.30.1360.70">
    <property type="entry name" value="Arginyl tRNA synthetase N-terminal domain"/>
    <property type="match status" value="1"/>
</dbReference>
<dbReference type="RefSeq" id="WP_055744828.1">
    <property type="nucleotide sequence ID" value="NZ_LJJB01000010.1"/>
</dbReference>
<keyword evidence="3 8" id="KW-0547">Nucleotide-binding</keyword>
<evidence type="ECO:0000256" key="5">
    <source>
        <dbReference type="ARBA" id="ARBA00022917"/>
    </source>
</evidence>
<dbReference type="Pfam" id="PF03485">
    <property type="entry name" value="Arg_tRNA_synt_N"/>
    <property type="match status" value="1"/>
</dbReference>
<accession>A0ABR5N560</accession>
<keyword evidence="2 8" id="KW-0436">Ligase</keyword>
<dbReference type="InterPro" id="IPR014729">
    <property type="entry name" value="Rossmann-like_a/b/a_fold"/>
</dbReference>
<dbReference type="SMART" id="SM01016">
    <property type="entry name" value="Arg_tRNA_synt_N"/>
    <property type="match status" value="1"/>
</dbReference>
<evidence type="ECO:0000256" key="8">
    <source>
        <dbReference type="HAMAP-Rule" id="MF_00123"/>
    </source>
</evidence>
<comment type="caution">
    <text evidence="8">Lacks conserved residue(s) required for the propagation of feature annotation.</text>
</comment>
<evidence type="ECO:0000256" key="7">
    <source>
        <dbReference type="ARBA" id="ARBA00049339"/>
    </source>
</evidence>
<comment type="similarity">
    <text evidence="1 8 9">Belongs to the class-I aminoacyl-tRNA synthetase family.</text>
</comment>
<keyword evidence="8" id="KW-0963">Cytoplasm</keyword>
<dbReference type="SUPFAM" id="SSF47323">
    <property type="entry name" value="Anticodon-binding domain of a subclass of class I aminoacyl-tRNA synthetases"/>
    <property type="match status" value="1"/>
</dbReference>
<dbReference type="PANTHER" id="PTHR11956">
    <property type="entry name" value="ARGINYL-TRNA SYNTHETASE"/>
    <property type="match status" value="1"/>
</dbReference>
<comment type="subcellular location">
    <subcellularLocation>
        <location evidence="8">Cytoplasm</location>
    </subcellularLocation>
</comment>
<evidence type="ECO:0000256" key="1">
    <source>
        <dbReference type="ARBA" id="ARBA00005594"/>
    </source>
</evidence>
<dbReference type="InterPro" id="IPR008909">
    <property type="entry name" value="DALR_anticod-bd"/>
</dbReference>
<dbReference type="InterPro" id="IPR001278">
    <property type="entry name" value="Arg-tRNA-ligase"/>
</dbReference>
<comment type="subunit">
    <text evidence="8">Monomer.</text>
</comment>
<name>A0ABR5N560_BRECH</name>
<protein>
    <recommendedName>
        <fullName evidence="8">Arginine--tRNA ligase</fullName>
        <ecNumber evidence="8">6.1.1.19</ecNumber>
    </recommendedName>
    <alternativeName>
        <fullName evidence="8">Arginyl-tRNA synthetase</fullName>
        <shortName evidence="8">ArgRS</shortName>
    </alternativeName>
</protein>
<feature type="domain" description="DALR anticodon binding" evidence="10">
    <location>
        <begin position="502"/>
        <end position="620"/>
    </location>
</feature>
<dbReference type="InterPro" id="IPR009080">
    <property type="entry name" value="tRNAsynth_Ia_anticodon-bd"/>
</dbReference>
<feature type="domain" description="Arginyl tRNA synthetase N-terminal" evidence="11">
    <location>
        <begin position="4"/>
        <end position="96"/>
    </location>
</feature>
<sequence>MISQSIVRSLEHSTKSLFHELGLDYTDDVKISVEQPAHLEHGDYSTNIAMQLAKVLRKAPIQIAEMLKDRLEKDGSIDQLVRKIEVAPPGFINMYIDWGQWAQRDFVLPTNSGDKVVIEHTSINPNKSAHIGHLRNSCIGDALVRLLKRVGYNVEVHNYIDDLGNQLADTVVGLLNVPLKKEHTRFGDFSWDIYSQVNKEYELNPQLMEQRTKVLHSLEEGDENLSWVGLLVAERIVREHLEEMNAFGIHYDLLVWESNIVREGFWDSAFDLLKQTSHFYQETSGKLEGCWVLKQSSSEFEDSDPEHNIDKVLVRSNGILTYTAKDIAYHLWKFGLLNKDFLYKRFSEGLWSTHSTGTDSAYGKADMVINVIDYRQQYPQAMVKQALDILGFTAQAEKLRHVSYGVVSLSPSAAKELGIDTSAGKASYAMSGRQGIGVKISELLDLMEGIIERKRSNKQGLSSRIIAAAAIRYYLLRFHLSTEVVFDMEQATETTGNSGVYLMYAHARAVSILSKAEDESISKPLVPGEINQIEKAEHVLLRHLANWQDTLYVAYTELSPNVVCNYAHELATLFNNFYASCPILKASEDQKTLRLWLTLQFKETISDALTVLGLPTPDRM</sequence>
<evidence type="ECO:0000256" key="4">
    <source>
        <dbReference type="ARBA" id="ARBA00022840"/>
    </source>
</evidence>
<proteinExistence type="inferred from homology"/>
<dbReference type="SMART" id="SM00836">
    <property type="entry name" value="DALR_1"/>
    <property type="match status" value="1"/>
</dbReference>
<keyword evidence="4 8" id="KW-0067">ATP-binding</keyword>
<keyword evidence="13" id="KW-1185">Reference proteome</keyword>
<organism evidence="12 13">
    <name type="scientific">Brevibacillus choshinensis</name>
    <dbReference type="NCBI Taxonomy" id="54911"/>
    <lineage>
        <taxon>Bacteria</taxon>
        <taxon>Bacillati</taxon>
        <taxon>Bacillota</taxon>
        <taxon>Bacilli</taxon>
        <taxon>Bacillales</taxon>
        <taxon>Paenibacillaceae</taxon>
        <taxon>Brevibacillus</taxon>
    </lineage>
</organism>